<protein>
    <submittedName>
        <fullName evidence="2">DUF2982 domain-containing protein</fullName>
    </submittedName>
</protein>
<dbReference type="InterPro" id="IPR021367">
    <property type="entry name" value="DUF2982"/>
</dbReference>
<keyword evidence="1" id="KW-0812">Transmembrane</keyword>
<dbReference type="EMBL" id="WEKT01000064">
    <property type="protein sequence ID" value="MZI95642.1"/>
    <property type="molecule type" value="Genomic_DNA"/>
</dbReference>
<dbReference type="Proteomes" id="UP000462621">
    <property type="component" value="Unassembled WGS sequence"/>
</dbReference>
<keyword evidence="1" id="KW-1133">Transmembrane helix</keyword>
<proteinExistence type="predicted"/>
<reference evidence="2 3" key="1">
    <citation type="submission" date="2019-10" db="EMBL/GenBank/DDBJ databases">
        <title>Vibrio sp. nov. isolated from a shrimp pond.</title>
        <authorList>
            <person name="Gomez-Gil B."/>
            <person name="Enciso-Ibarra J."/>
            <person name="Enciso-Ibarra K."/>
            <person name="Bolan-Mejia C."/>
        </authorList>
    </citation>
    <scope>NUCLEOTIDE SEQUENCE [LARGE SCALE GENOMIC DNA]</scope>
    <source>
        <strain evidence="2 3">CAIM 722</strain>
    </source>
</reference>
<evidence type="ECO:0000313" key="2">
    <source>
        <dbReference type="EMBL" id="MZI95642.1"/>
    </source>
</evidence>
<dbReference type="AlphaFoldDB" id="A0A7X4LPE5"/>
<evidence type="ECO:0000313" key="3">
    <source>
        <dbReference type="Proteomes" id="UP000462621"/>
    </source>
</evidence>
<organism evidence="2 3">
    <name type="scientific">Vibrio eleionomae</name>
    <dbReference type="NCBI Taxonomy" id="2653505"/>
    <lineage>
        <taxon>Bacteria</taxon>
        <taxon>Pseudomonadati</taxon>
        <taxon>Pseudomonadota</taxon>
        <taxon>Gammaproteobacteria</taxon>
        <taxon>Vibrionales</taxon>
        <taxon>Vibrionaceae</taxon>
        <taxon>Vibrio</taxon>
    </lineage>
</organism>
<feature type="transmembrane region" description="Helical" evidence="1">
    <location>
        <begin position="43"/>
        <end position="61"/>
    </location>
</feature>
<comment type="caution">
    <text evidence="2">The sequence shown here is derived from an EMBL/GenBank/DDBJ whole genome shotgun (WGS) entry which is preliminary data.</text>
</comment>
<sequence length="224" mass="25887">MQTVHLSNHRFDVSARWVRWICIFLITLTLIAAMFFAQTIYQAIAIITLALCLALVTRWILRISQVDYTLTASHFQQHFAKGGWVVKWTNISRIGICDYQRADGWNQPLPWIGIRLKSYAPYLDSICPRLASDILMNQRALLYLGAQQHRKPLAFEDIILDSEPFVDETGTVYKGLLAMLANRMRYQREFFGYDVFISAADLDRSEEEFVGLTRRYLAAAEPDQ</sequence>
<gene>
    <name evidence="2" type="ORF">F9817_20890</name>
</gene>
<accession>A0A7X4LPE5</accession>
<name>A0A7X4LPE5_9VIBR</name>
<keyword evidence="1" id="KW-0472">Membrane</keyword>
<keyword evidence="3" id="KW-1185">Reference proteome</keyword>
<feature type="transmembrane region" description="Helical" evidence="1">
    <location>
        <begin position="17"/>
        <end position="37"/>
    </location>
</feature>
<dbReference type="Pfam" id="PF11201">
    <property type="entry name" value="DUF2982"/>
    <property type="match status" value="1"/>
</dbReference>
<evidence type="ECO:0000256" key="1">
    <source>
        <dbReference type="SAM" id="Phobius"/>
    </source>
</evidence>